<feature type="compositionally biased region" description="Polar residues" evidence="1">
    <location>
        <begin position="335"/>
        <end position="351"/>
    </location>
</feature>
<proteinExistence type="predicted"/>
<comment type="caution">
    <text evidence="2">The sequence shown here is derived from an EMBL/GenBank/DDBJ whole genome shotgun (WGS) entry which is preliminary data.</text>
</comment>
<organism evidence="2 3">
    <name type="scientific">Rubinisphaera italica</name>
    <dbReference type="NCBI Taxonomy" id="2527969"/>
    <lineage>
        <taxon>Bacteria</taxon>
        <taxon>Pseudomonadati</taxon>
        <taxon>Planctomycetota</taxon>
        <taxon>Planctomycetia</taxon>
        <taxon>Planctomycetales</taxon>
        <taxon>Planctomycetaceae</taxon>
        <taxon>Rubinisphaera</taxon>
    </lineage>
</organism>
<dbReference type="AlphaFoldDB" id="A0A5C5XHU2"/>
<evidence type="ECO:0000313" key="3">
    <source>
        <dbReference type="Proteomes" id="UP000316095"/>
    </source>
</evidence>
<sequence>MTNRSAITDSVLRCVMLIGLCVLPGCRFSSWGMPPQWPAMFHGTARIPSDATKEDILAVVNECTIPIHSWRATSAQVGVSGIPVPLKAMIAVEEPNHLRMTVSGPLSGQSEVEIGSNSTDLWFWMREMEPKAILAVCHQDLAVMQQQLPVPVQPDWMMEVLGVKEIDGANAELLRDPENPYIAKLVSHHTNETGHTVRKITTVDLRKGEVREHELFDADHRLVASAKLTDYQKFPNTSAKLPRHIKLNWAQQDKTMTLTLNGVEINPPHMPSSLWEAPQIAGCPVKHLGRDQLMQHPTAVANRSLRDKPKAITEYELDQPSGAWMQNQFIKMPDQNGTAGKVSITSSTAEPENQRESPYFTQADLEEYRTVNAAAKSTAQDESVAPPFPGFDTGSPSSAPQPQPGNSSTADQADRRSRDGLLLQ</sequence>
<gene>
    <name evidence="2" type="ORF">Pan54_30090</name>
</gene>
<feature type="compositionally biased region" description="Low complexity" evidence="1">
    <location>
        <begin position="394"/>
        <end position="408"/>
    </location>
</feature>
<evidence type="ECO:0000256" key="1">
    <source>
        <dbReference type="SAM" id="MobiDB-lite"/>
    </source>
</evidence>
<dbReference type="EMBL" id="SJPG01000001">
    <property type="protein sequence ID" value="TWT62268.1"/>
    <property type="molecule type" value="Genomic_DNA"/>
</dbReference>
<feature type="compositionally biased region" description="Basic and acidic residues" evidence="1">
    <location>
        <begin position="412"/>
        <end position="424"/>
    </location>
</feature>
<name>A0A5C5XHU2_9PLAN</name>
<dbReference type="OrthoDB" id="279598at2"/>
<reference evidence="2 3" key="1">
    <citation type="submission" date="2019-02" db="EMBL/GenBank/DDBJ databases">
        <title>Deep-cultivation of Planctomycetes and their phenomic and genomic characterization uncovers novel biology.</title>
        <authorList>
            <person name="Wiegand S."/>
            <person name="Jogler M."/>
            <person name="Boedeker C."/>
            <person name="Pinto D."/>
            <person name="Vollmers J."/>
            <person name="Rivas-Marin E."/>
            <person name="Kohn T."/>
            <person name="Peeters S.H."/>
            <person name="Heuer A."/>
            <person name="Rast P."/>
            <person name="Oberbeckmann S."/>
            <person name="Bunk B."/>
            <person name="Jeske O."/>
            <person name="Meyerdierks A."/>
            <person name="Storesund J.E."/>
            <person name="Kallscheuer N."/>
            <person name="Luecker S."/>
            <person name="Lage O.M."/>
            <person name="Pohl T."/>
            <person name="Merkel B.J."/>
            <person name="Hornburger P."/>
            <person name="Mueller R.-W."/>
            <person name="Bruemmer F."/>
            <person name="Labrenz M."/>
            <person name="Spormann A.M."/>
            <person name="Op Den Camp H."/>
            <person name="Overmann J."/>
            <person name="Amann R."/>
            <person name="Jetten M.S.M."/>
            <person name="Mascher T."/>
            <person name="Medema M.H."/>
            <person name="Devos D.P."/>
            <person name="Kaster A.-K."/>
            <person name="Ovreas L."/>
            <person name="Rohde M."/>
            <person name="Galperin M.Y."/>
            <person name="Jogler C."/>
        </authorList>
    </citation>
    <scope>NUCLEOTIDE SEQUENCE [LARGE SCALE GENOMIC DNA]</scope>
    <source>
        <strain evidence="2 3">Pan54</strain>
    </source>
</reference>
<accession>A0A5C5XHU2</accession>
<protein>
    <submittedName>
        <fullName evidence="2">Uncharacterized protein</fullName>
    </submittedName>
</protein>
<evidence type="ECO:0000313" key="2">
    <source>
        <dbReference type="EMBL" id="TWT62268.1"/>
    </source>
</evidence>
<dbReference type="RefSeq" id="WP_146504148.1">
    <property type="nucleotide sequence ID" value="NZ_SJPG01000001.1"/>
</dbReference>
<dbReference type="Proteomes" id="UP000316095">
    <property type="component" value="Unassembled WGS sequence"/>
</dbReference>
<keyword evidence="3" id="KW-1185">Reference proteome</keyword>
<feature type="region of interest" description="Disordered" evidence="1">
    <location>
        <begin position="371"/>
        <end position="424"/>
    </location>
</feature>
<feature type="region of interest" description="Disordered" evidence="1">
    <location>
        <begin position="335"/>
        <end position="357"/>
    </location>
</feature>